<accession>A0A3P1BZM7</accession>
<dbReference type="Proteomes" id="UP000271925">
    <property type="component" value="Unassembled WGS sequence"/>
</dbReference>
<reference evidence="1 2" key="1">
    <citation type="submission" date="2018-11" db="EMBL/GenBank/DDBJ databases">
        <authorList>
            <person name="Zhou Z."/>
            <person name="Wang G."/>
        </authorList>
    </citation>
    <scope>NUCLEOTIDE SEQUENCE [LARGE SCALE GENOMIC DNA]</scope>
    <source>
        <strain evidence="1 2">KCTC52004</strain>
    </source>
</reference>
<protein>
    <recommendedName>
        <fullName evidence="3">DUF1508 domain-containing protein</fullName>
    </recommendedName>
</protein>
<gene>
    <name evidence="1" type="ORF">EHT25_01130</name>
</gene>
<dbReference type="AlphaFoldDB" id="A0A3P1BZM7"/>
<dbReference type="OrthoDB" id="961103at2"/>
<keyword evidence="2" id="KW-1185">Reference proteome</keyword>
<dbReference type="EMBL" id="RQJO01000007">
    <property type="protein sequence ID" value="RRB06438.1"/>
    <property type="molecule type" value="Genomic_DNA"/>
</dbReference>
<sequence>MHFLIENVPQFDNQFQFRLMNNAKESILVSRLFTSKEICHMAISATRRAGVEVDNYPIWDLPGNIRFNLFVARDCLLIGAIRYKTIEERDQAIQTVANGIAQATTRDQTFDLPLAA</sequence>
<comment type="caution">
    <text evidence="1">The sequence shown here is derived from an EMBL/GenBank/DDBJ whole genome shotgun (WGS) entry which is preliminary data.</text>
</comment>
<evidence type="ECO:0000313" key="1">
    <source>
        <dbReference type="EMBL" id="RRB06438.1"/>
    </source>
</evidence>
<organism evidence="1 2">
    <name type="scientific">Larkinella rosea</name>
    <dbReference type="NCBI Taxonomy" id="2025312"/>
    <lineage>
        <taxon>Bacteria</taxon>
        <taxon>Pseudomonadati</taxon>
        <taxon>Bacteroidota</taxon>
        <taxon>Cytophagia</taxon>
        <taxon>Cytophagales</taxon>
        <taxon>Spirosomataceae</taxon>
        <taxon>Larkinella</taxon>
    </lineage>
</organism>
<proteinExistence type="predicted"/>
<evidence type="ECO:0008006" key="3">
    <source>
        <dbReference type="Google" id="ProtNLM"/>
    </source>
</evidence>
<dbReference type="SUPFAM" id="SSF160113">
    <property type="entry name" value="YegP-like"/>
    <property type="match status" value="1"/>
</dbReference>
<dbReference type="InterPro" id="IPR036913">
    <property type="entry name" value="YegP-like_sf"/>
</dbReference>
<evidence type="ECO:0000313" key="2">
    <source>
        <dbReference type="Proteomes" id="UP000271925"/>
    </source>
</evidence>
<dbReference type="RefSeq" id="WP_124869382.1">
    <property type="nucleotide sequence ID" value="NZ_RQJO01000007.1"/>
</dbReference>
<dbReference type="Gene3D" id="2.30.29.80">
    <property type="match status" value="1"/>
</dbReference>
<name>A0A3P1BZM7_9BACT</name>